<reference evidence="1 2" key="1">
    <citation type="submission" date="2018-11" db="EMBL/GenBank/DDBJ databases">
        <authorList>
            <person name="Stevens M.J."/>
            <person name="Cernela N."/>
            <person name="Spoerry Serrano N."/>
            <person name="Schmitt S."/>
            <person name="Schrenzel J."/>
            <person name="Stephan R."/>
        </authorList>
    </citation>
    <scope>NUCLEOTIDE SEQUENCE [LARGE SCALE GENOMIC DNA]</scope>
    <source>
        <strain evidence="1 2">SS1014</strain>
    </source>
</reference>
<gene>
    <name evidence="1" type="ORF">EJA00_11305</name>
</gene>
<name>A0A426T1M7_STRSU</name>
<dbReference type="EMBL" id="RSDG01000129">
    <property type="protein sequence ID" value="RRR41766.1"/>
    <property type="molecule type" value="Genomic_DNA"/>
</dbReference>
<protein>
    <submittedName>
        <fullName evidence="1">Uncharacterized protein</fullName>
    </submittedName>
</protein>
<comment type="caution">
    <text evidence="1">The sequence shown here is derived from an EMBL/GenBank/DDBJ whole genome shotgun (WGS) entry which is preliminary data.</text>
</comment>
<dbReference type="Proteomes" id="UP000273973">
    <property type="component" value="Unassembled WGS sequence"/>
</dbReference>
<reference evidence="1 2" key="2">
    <citation type="submission" date="2018-12" db="EMBL/GenBank/DDBJ databases">
        <title>Whole-genome sequences of fifteen clinical Streptococcus suis strains isolated from pigs between 2006 and 2018.</title>
        <authorList>
            <person name="Stevens M.J.A."/>
            <person name="Cernela N."/>
            <person name="Spoerry Serrano N."/>
            <person name="Schmitt S."/>
            <person name="Schrenzel J."/>
            <person name="Stephan R."/>
        </authorList>
    </citation>
    <scope>NUCLEOTIDE SEQUENCE [LARGE SCALE GENOMIC DNA]</scope>
    <source>
        <strain evidence="1 2">SS1014</strain>
    </source>
</reference>
<dbReference type="RefSeq" id="WP_125184352.1">
    <property type="nucleotide sequence ID" value="NZ_JAVIIH010000041.1"/>
</dbReference>
<evidence type="ECO:0000313" key="1">
    <source>
        <dbReference type="EMBL" id="RRR41766.1"/>
    </source>
</evidence>
<proteinExistence type="predicted"/>
<sequence length="331" mass="38788">MLLKENYKDLFHISAEDYEKAAVHYDEYLAIFHDLVNGAVFDRDNLRIRIEDSNPWKKCGYFEGKYKFNSLAGTDCDILAPLLIENIESLEQSEKKDAKTIVQDRFEDFEHAFDGNFINPRVILLGINPKMSSKHDSYGLENTVYKEPFDANRSILKNAYYYGDSSIFYAKMQNDHTFKKIHSEMICKKDKVTPVALWEFFPYASEKETVWQKDYPISKPLKQYFQLKKILPSQIWMVCLLTYAIRSSEKLFLFLRKNNKEFRNNFLNKYFEVIHVLENKQITVLSKKSGSSKYLSNGNVKPFFKGTSTNVRTDTVENFFEDLWGIPSSAK</sequence>
<organism evidence="1 2">
    <name type="scientific">Streptococcus suis</name>
    <dbReference type="NCBI Taxonomy" id="1307"/>
    <lineage>
        <taxon>Bacteria</taxon>
        <taxon>Bacillati</taxon>
        <taxon>Bacillota</taxon>
        <taxon>Bacilli</taxon>
        <taxon>Lactobacillales</taxon>
        <taxon>Streptococcaceae</taxon>
        <taxon>Streptococcus</taxon>
    </lineage>
</organism>
<evidence type="ECO:0000313" key="2">
    <source>
        <dbReference type="Proteomes" id="UP000273973"/>
    </source>
</evidence>
<dbReference type="AlphaFoldDB" id="A0A426T1M7"/>
<accession>A0A426T1M7</accession>